<organism evidence="1 2">
    <name type="scientific">Lactuca virosa</name>
    <dbReference type="NCBI Taxonomy" id="75947"/>
    <lineage>
        <taxon>Eukaryota</taxon>
        <taxon>Viridiplantae</taxon>
        <taxon>Streptophyta</taxon>
        <taxon>Embryophyta</taxon>
        <taxon>Tracheophyta</taxon>
        <taxon>Spermatophyta</taxon>
        <taxon>Magnoliopsida</taxon>
        <taxon>eudicotyledons</taxon>
        <taxon>Gunneridae</taxon>
        <taxon>Pentapetalae</taxon>
        <taxon>asterids</taxon>
        <taxon>campanulids</taxon>
        <taxon>Asterales</taxon>
        <taxon>Asteraceae</taxon>
        <taxon>Cichorioideae</taxon>
        <taxon>Cichorieae</taxon>
        <taxon>Lactucinae</taxon>
        <taxon>Lactuca</taxon>
    </lineage>
</organism>
<dbReference type="Proteomes" id="UP001157418">
    <property type="component" value="Unassembled WGS sequence"/>
</dbReference>
<evidence type="ECO:0000313" key="2">
    <source>
        <dbReference type="Proteomes" id="UP001157418"/>
    </source>
</evidence>
<dbReference type="EMBL" id="CAKMRJ010005523">
    <property type="protein sequence ID" value="CAH1446845.1"/>
    <property type="molecule type" value="Genomic_DNA"/>
</dbReference>
<dbReference type="AlphaFoldDB" id="A0AAU9P9C1"/>
<gene>
    <name evidence="1" type="ORF">LVIROSA_LOCUS32503</name>
</gene>
<proteinExistence type="predicted"/>
<comment type="caution">
    <text evidence="1">The sequence shown here is derived from an EMBL/GenBank/DDBJ whole genome shotgun (WGS) entry which is preliminary data.</text>
</comment>
<reference evidence="1 2" key="1">
    <citation type="submission" date="2022-01" db="EMBL/GenBank/DDBJ databases">
        <authorList>
            <person name="Xiong W."/>
            <person name="Schranz E."/>
        </authorList>
    </citation>
    <scope>NUCLEOTIDE SEQUENCE [LARGE SCALE GENOMIC DNA]</scope>
</reference>
<sequence>MIMKMSPVKTCVLAMPKNGIGLFPDVCFAYTEAKSLGQQIGNGVLRKTTNEMELNGQMEGLQSWVSNHKLTSIGTIWATAVATSMAYTSAKRDAFKPNDACIRFNVGSSTFSWV</sequence>
<name>A0AAU9P9C1_9ASTR</name>
<protein>
    <submittedName>
        <fullName evidence="1">Uncharacterized protein</fullName>
    </submittedName>
</protein>
<keyword evidence="2" id="KW-1185">Reference proteome</keyword>
<evidence type="ECO:0000313" key="1">
    <source>
        <dbReference type="EMBL" id="CAH1446845.1"/>
    </source>
</evidence>
<accession>A0AAU9P9C1</accession>